<gene>
    <name evidence="1" type="ORF">IV203_000227</name>
</gene>
<keyword evidence="2" id="KW-1185">Reference proteome</keyword>
<comment type="caution">
    <text evidence="1">The sequence shown here is derived from an EMBL/GenBank/DDBJ whole genome shotgun (WGS) entry which is preliminary data.</text>
</comment>
<name>A0A9K3PQG9_9STRA</name>
<dbReference type="AlphaFoldDB" id="A0A9K3PQG9"/>
<proteinExistence type="predicted"/>
<reference evidence="1" key="1">
    <citation type="journal article" date="2021" name="Sci. Rep.">
        <title>Diploid genomic architecture of Nitzschia inconspicua, an elite biomass production diatom.</title>
        <authorList>
            <person name="Oliver A."/>
            <person name="Podell S."/>
            <person name="Pinowska A."/>
            <person name="Traller J.C."/>
            <person name="Smith S.R."/>
            <person name="McClure R."/>
            <person name="Beliaev A."/>
            <person name="Bohutskyi P."/>
            <person name="Hill E.A."/>
            <person name="Rabines A."/>
            <person name="Zheng H."/>
            <person name="Allen L.Z."/>
            <person name="Kuo A."/>
            <person name="Grigoriev I.V."/>
            <person name="Allen A.E."/>
            <person name="Hazlebeck D."/>
            <person name="Allen E.E."/>
        </authorList>
    </citation>
    <scope>NUCLEOTIDE SEQUENCE</scope>
    <source>
        <strain evidence="1">Hildebrandi</strain>
    </source>
</reference>
<organism evidence="1 2">
    <name type="scientific">Nitzschia inconspicua</name>
    <dbReference type="NCBI Taxonomy" id="303405"/>
    <lineage>
        <taxon>Eukaryota</taxon>
        <taxon>Sar</taxon>
        <taxon>Stramenopiles</taxon>
        <taxon>Ochrophyta</taxon>
        <taxon>Bacillariophyta</taxon>
        <taxon>Bacillariophyceae</taxon>
        <taxon>Bacillariophycidae</taxon>
        <taxon>Bacillariales</taxon>
        <taxon>Bacillariaceae</taxon>
        <taxon>Nitzschia</taxon>
    </lineage>
</organism>
<evidence type="ECO:0000313" key="1">
    <source>
        <dbReference type="EMBL" id="KAG7355541.1"/>
    </source>
</evidence>
<dbReference type="EMBL" id="JAGRRH010000015">
    <property type="protein sequence ID" value="KAG7355541.1"/>
    <property type="molecule type" value="Genomic_DNA"/>
</dbReference>
<evidence type="ECO:0000313" key="2">
    <source>
        <dbReference type="Proteomes" id="UP000693970"/>
    </source>
</evidence>
<dbReference type="Proteomes" id="UP000693970">
    <property type="component" value="Unassembled WGS sequence"/>
</dbReference>
<sequence length="407" mass="46991">MNTFTSLDESGSAFFSIPFMAITKAQFEAASFSSCFEQGEWDPGLYGQYKRKLDEAEETAISLAMLDHGFSLTRQFATRGLSPFSPPSAKYRKTCIKADGRVAARVSDKREVTKERTQATSTQAGGVAKEELFFHCQLAAHRGWQQCHSDLREKEITFTNVNNRIQQLRKAIMDTKDYFPSDWFLHPEDHMDNVLFRRTYLAMKERFDALDHQKKLLLKHEKQVEAKIAARKAGIMDEGNIFNTFIDRTLEPIMAPVLGRGWKRLLLNHEEQVEAAKYRKTSVKADGRVAARVSDKGEVTKERSQATSTQARGITKEELFFHCQLAAHRGLQQCQSDLREKEITFTTANNHIEQLSKAIMDTKDYFPSEWFLHPEDHMDNDLFRRTYVAMKKRFDALDHFYSNMRNK</sequence>
<accession>A0A9K3PQG9</accession>
<protein>
    <submittedName>
        <fullName evidence="1">Uncharacterized protein</fullName>
    </submittedName>
</protein>
<reference evidence="1" key="2">
    <citation type="submission" date="2021-04" db="EMBL/GenBank/DDBJ databases">
        <authorList>
            <person name="Podell S."/>
        </authorList>
    </citation>
    <scope>NUCLEOTIDE SEQUENCE</scope>
    <source>
        <strain evidence="1">Hildebrandi</strain>
    </source>
</reference>